<comment type="caution">
    <text evidence="1">The sequence shown here is derived from an EMBL/GenBank/DDBJ whole genome shotgun (WGS) entry which is preliminary data.</text>
</comment>
<proteinExistence type="predicted"/>
<protein>
    <submittedName>
        <fullName evidence="1">Uncharacterized protein</fullName>
    </submittedName>
</protein>
<accession>A0A1R2BZH2</accession>
<gene>
    <name evidence="1" type="ORF">SteCoe_17197</name>
</gene>
<dbReference type="Proteomes" id="UP000187209">
    <property type="component" value="Unassembled WGS sequence"/>
</dbReference>
<name>A0A1R2BZH2_9CILI</name>
<dbReference type="EMBL" id="MPUH01000350">
    <property type="protein sequence ID" value="OMJ82178.1"/>
    <property type="molecule type" value="Genomic_DNA"/>
</dbReference>
<evidence type="ECO:0000313" key="1">
    <source>
        <dbReference type="EMBL" id="OMJ82178.1"/>
    </source>
</evidence>
<dbReference type="AlphaFoldDB" id="A0A1R2BZH2"/>
<sequence>MQNYESYYPNPRPSDILILKPPPKVSIDFFIESRRHYSSLSTLSHKTHIASRSFSNISDDITLNLTLKYKKPDPNTGLKNFFKTSTEKYKISRGGNLPGVHRHKVYNLKDKNQDKNMLVPYMKRNKLYADFTSLNKITAENLELEKQIKVISKNLRKNNTNPNMSTCDSMDKSIMTTDFKIHKVVKRIKKIEKNEVKPVKKCEKIQSGIVSVAYPYCSCCKTDWQKMNEQIMNI</sequence>
<organism evidence="1 2">
    <name type="scientific">Stentor coeruleus</name>
    <dbReference type="NCBI Taxonomy" id="5963"/>
    <lineage>
        <taxon>Eukaryota</taxon>
        <taxon>Sar</taxon>
        <taxon>Alveolata</taxon>
        <taxon>Ciliophora</taxon>
        <taxon>Postciliodesmatophora</taxon>
        <taxon>Heterotrichea</taxon>
        <taxon>Heterotrichida</taxon>
        <taxon>Stentoridae</taxon>
        <taxon>Stentor</taxon>
    </lineage>
</organism>
<keyword evidence="2" id="KW-1185">Reference proteome</keyword>
<reference evidence="1 2" key="1">
    <citation type="submission" date="2016-11" db="EMBL/GenBank/DDBJ databases">
        <title>The macronuclear genome of Stentor coeruleus: a giant cell with tiny introns.</title>
        <authorList>
            <person name="Slabodnick M."/>
            <person name="Ruby J.G."/>
            <person name="Reiff S.B."/>
            <person name="Swart E.C."/>
            <person name="Gosai S."/>
            <person name="Prabakaran S."/>
            <person name="Witkowska E."/>
            <person name="Larue G.E."/>
            <person name="Fisher S."/>
            <person name="Freeman R.M."/>
            <person name="Gunawardena J."/>
            <person name="Chu W."/>
            <person name="Stover N.A."/>
            <person name="Gregory B.D."/>
            <person name="Nowacki M."/>
            <person name="Derisi J."/>
            <person name="Roy S.W."/>
            <person name="Marshall W.F."/>
            <person name="Sood P."/>
        </authorList>
    </citation>
    <scope>NUCLEOTIDE SEQUENCE [LARGE SCALE GENOMIC DNA]</scope>
    <source>
        <strain evidence="1">WM001</strain>
    </source>
</reference>
<evidence type="ECO:0000313" key="2">
    <source>
        <dbReference type="Proteomes" id="UP000187209"/>
    </source>
</evidence>